<dbReference type="EMBL" id="BMAT01007549">
    <property type="protein sequence ID" value="GFR66592.1"/>
    <property type="molecule type" value="Genomic_DNA"/>
</dbReference>
<organism evidence="2 3">
    <name type="scientific">Elysia marginata</name>
    <dbReference type="NCBI Taxonomy" id="1093978"/>
    <lineage>
        <taxon>Eukaryota</taxon>
        <taxon>Metazoa</taxon>
        <taxon>Spiralia</taxon>
        <taxon>Lophotrochozoa</taxon>
        <taxon>Mollusca</taxon>
        <taxon>Gastropoda</taxon>
        <taxon>Heterobranchia</taxon>
        <taxon>Euthyneura</taxon>
        <taxon>Panpulmonata</taxon>
        <taxon>Sacoglossa</taxon>
        <taxon>Placobranchoidea</taxon>
        <taxon>Plakobranchidae</taxon>
        <taxon>Elysia</taxon>
    </lineage>
</organism>
<keyword evidence="3" id="KW-1185">Reference proteome</keyword>
<dbReference type="Proteomes" id="UP000762676">
    <property type="component" value="Unassembled WGS sequence"/>
</dbReference>
<feature type="region of interest" description="Disordered" evidence="1">
    <location>
        <begin position="1"/>
        <end position="53"/>
    </location>
</feature>
<feature type="compositionally biased region" description="Low complexity" evidence="1">
    <location>
        <begin position="30"/>
        <end position="52"/>
    </location>
</feature>
<evidence type="ECO:0000313" key="2">
    <source>
        <dbReference type="EMBL" id="GFR66592.1"/>
    </source>
</evidence>
<name>A0AAV4EZN1_9GAST</name>
<evidence type="ECO:0000256" key="1">
    <source>
        <dbReference type="SAM" id="MobiDB-lite"/>
    </source>
</evidence>
<proteinExistence type="predicted"/>
<dbReference type="AlphaFoldDB" id="A0AAV4EZN1"/>
<gene>
    <name evidence="2" type="ORF">ElyMa_003686100</name>
</gene>
<reference evidence="2 3" key="1">
    <citation type="journal article" date="2021" name="Elife">
        <title>Chloroplast acquisition without the gene transfer in kleptoplastic sea slugs, Plakobranchus ocellatus.</title>
        <authorList>
            <person name="Maeda T."/>
            <person name="Takahashi S."/>
            <person name="Yoshida T."/>
            <person name="Shimamura S."/>
            <person name="Takaki Y."/>
            <person name="Nagai Y."/>
            <person name="Toyoda A."/>
            <person name="Suzuki Y."/>
            <person name="Arimoto A."/>
            <person name="Ishii H."/>
            <person name="Satoh N."/>
            <person name="Nishiyama T."/>
            <person name="Hasebe M."/>
            <person name="Maruyama T."/>
            <person name="Minagawa J."/>
            <person name="Obokata J."/>
            <person name="Shigenobu S."/>
        </authorList>
    </citation>
    <scope>NUCLEOTIDE SEQUENCE [LARGE SCALE GENOMIC DNA]</scope>
</reference>
<sequence length="243" mass="26839">MDSKGEESEGSESPVTVKDGDTQRTHNNKNDNNNITQANKNPDSSSTSVSVTQTPGFTFKMPIQSCMSAPSRGDHIAARPKITAVRRNLDEYFDLPSRFHAPSTSDVHTPSRYQYSTIRRLEDSVLRDSENYTLKGTDGSPAKIPARIREIITKNLSADELSGPLPGMSTQPTVSSLQEENRLLSSELNRVEDLLSASRAERDELGIKYNALSERPRSSPVPARDSRDDVAVLDRVVNHNVLT</sequence>
<protein>
    <submittedName>
        <fullName evidence="2">Rootletin-like</fullName>
    </submittedName>
</protein>
<comment type="caution">
    <text evidence="2">The sequence shown here is derived from an EMBL/GenBank/DDBJ whole genome shotgun (WGS) entry which is preliminary data.</text>
</comment>
<evidence type="ECO:0000313" key="3">
    <source>
        <dbReference type="Proteomes" id="UP000762676"/>
    </source>
</evidence>
<accession>A0AAV4EZN1</accession>